<accession>A0A1I2I7W9</accession>
<feature type="compositionally biased region" description="Basic and acidic residues" evidence="1">
    <location>
        <begin position="170"/>
        <end position="180"/>
    </location>
</feature>
<evidence type="ECO:0000256" key="1">
    <source>
        <dbReference type="SAM" id="MobiDB-lite"/>
    </source>
</evidence>
<proteinExistence type="predicted"/>
<name>A0A1I2I7W9_9ACTN</name>
<reference evidence="2 3" key="1">
    <citation type="submission" date="2016-10" db="EMBL/GenBank/DDBJ databases">
        <authorList>
            <person name="de Groot N.N."/>
        </authorList>
    </citation>
    <scope>NUCLEOTIDE SEQUENCE [LARGE SCALE GENOMIC DNA]</scope>
    <source>
        <strain evidence="2 3">OK461</strain>
    </source>
</reference>
<dbReference type="EMBL" id="FONR01000006">
    <property type="protein sequence ID" value="SFF38375.1"/>
    <property type="molecule type" value="Genomic_DNA"/>
</dbReference>
<dbReference type="Proteomes" id="UP000181942">
    <property type="component" value="Unassembled WGS sequence"/>
</dbReference>
<protein>
    <submittedName>
        <fullName evidence="2">Uncharacterized protein</fullName>
    </submittedName>
</protein>
<dbReference type="AlphaFoldDB" id="A0A1I2I7W9"/>
<evidence type="ECO:0000313" key="3">
    <source>
        <dbReference type="Proteomes" id="UP000181942"/>
    </source>
</evidence>
<evidence type="ECO:0000313" key="2">
    <source>
        <dbReference type="EMBL" id="SFF38375.1"/>
    </source>
</evidence>
<sequence length="180" mass="19880">MHSGESLHETDEVDRSGVEVEASRLRRAVLVIGSAEVLRALRAHGTIAWFRISAGVDPLDSLGRPPLVVLRYADPQDRVRLAIPPTVETFEGNVAWVADVSAENWNLEPRRVRDELSGAAPGYPGVLSDLKHGDQDFCIRATRDLELLLARIERLHDGVRGGGPVRAGHRNPEFSPHRLH</sequence>
<feature type="region of interest" description="Disordered" evidence="1">
    <location>
        <begin position="160"/>
        <end position="180"/>
    </location>
</feature>
<gene>
    <name evidence="2" type="ORF">SAMN02787118_10656</name>
</gene>
<organism evidence="2 3">
    <name type="scientific">Streptomyces mirabilis</name>
    <dbReference type="NCBI Taxonomy" id="68239"/>
    <lineage>
        <taxon>Bacteria</taxon>
        <taxon>Bacillati</taxon>
        <taxon>Actinomycetota</taxon>
        <taxon>Actinomycetes</taxon>
        <taxon>Kitasatosporales</taxon>
        <taxon>Streptomycetaceae</taxon>
        <taxon>Streptomyces</taxon>
    </lineage>
</organism>